<evidence type="ECO:0000313" key="1">
    <source>
        <dbReference type="EMBL" id="WAJ31609.1"/>
    </source>
</evidence>
<gene>
    <name evidence="1" type="ORF">OXU80_27330</name>
</gene>
<keyword evidence="2" id="KW-1185">Reference proteome</keyword>
<reference evidence="1" key="1">
    <citation type="submission" date="2022-11" db="EMBL/GenBank/DDBJ databases">
        <title>beta-Carotene-producing bacterium, Jeongeuplla avenae sp. nov., alleviates the salt stress of Arabidopsis seedlings.</title>
        <authorList>
            <person name="Jiang L."/>
            <person name="Lee J."/>
        </authorList>
    </citation>
    <scope>NUCLEOTIDE SEQUENCE</scope>
    <source>
        <strain evidence="1">DY_R2A_6</strain>
    </source>
</reference>
<name>A0ACD4NZW4_9HYPH</name>
<proteinExistence type="predicted"/>
<accession>A0ACD4NZW4</accession>
<dbReference type="Proteomes" id="UP001163223">
    <property type="component" value="Chromosome"/>
</dbReference>
<evidence type="ECO:0000313" key="2">
    <source>
        <dbReference type="Proteomes" id="UP001163223"/>
    </source>
</evidence>
<sequence length="345" mass="38715">MAGTGEKGPGRGPGAGQHFLLSAAARRLSLAMVARLSDDDAQAIFRNIRWCDTRGEPVCPRCGCAAVYEHRSRRIFSCKACEKQFSVTSGTIFHARKLALRDILLAIAIFANSAKGHSALHLSRDLNVQYKTAFVLAHKIREALGTEMDGLTASGEVHVDGAYFGGYVKPANWKENRRDRRLLKNQNGKRRVVIVMREVDGRTLPFVVRHEAHAVPILEQRIKPGSTVHADEARSWDPLHYGGLDVRRINHQEAYSDGDACTNQAESFFSRIRRAEIGMHHHIAGPYLHAYAHEMAWREDARRIDNGTQVLIMGLSALTHPPSWTWKGYWQRARRKPSPSEGHHP</sequence>
<dbReference type="EMBL" id="CP113520">
    <property type="protein sequence ID" value="WAJ31609.1"/>
    <property type="molecule type" value="Genomic_DNA"/>
</dbReference>
<organism evidence="1 2">
    <name type="scientific">Antarcticirhabdus aurantiaca</name>
    <dbReference type="NCBI Taxonomy" id="2606717"/>
    <lineage>
        <taxon>Bacteria</taxon>
        <taxon>Pseudomonadati</taxon>
        <taxon>Pseudomonadota</taxon>
        <taxon>Alphaproteobacteria</taxon>
        <taxon>Hyphomicrobiales</taxon>
        <taxon>Aurantimonadaceae</taxon>
        <taxon>Antarcticirhabdus</taxon>
    </lineage>
</organism>
<protein>
    <submittedName>
        <fullName evidence="1">IS1595 family transposase</fullName>
    </submittedName>
</protein>